<gene>
    <name evidence="1" type="ORF">ACFO0K_15265</name>
</gene>
<dbReference type="Proteomes" id="UP001595965">
    <property type="component" value="Unassembled WGS sequence"/>
</dbReference>
<dbReference type="RefSeq" id="WP_344231033.1">
    <property type="nucleotide sequence ID" value="NZ_BAAALH010000003.1"/>
</dbReference>
<sequence length="232" mass="27025">MGQVRRAHPEWVMMADAGVPIAVIARLNEADPKYVRNYIRQRGEALRGGPAPARLFLHDRPRPRPAYLPDPDRRWRARLEELQRFLVAHQRRPHASEHDTNRDVGDEWALAHWLTMQRSEERLGRLAAHRARRLDQTLPSWRIDDRALAAEAAWRLKLVEVLRFHEAHGRLPRRSKSSSPEETVLASWIEGQHDRDRAGTLDPKRAFWLDRQVPGWKTAPRKRPSFESAPST</sequence>
<reference evidence="2" key="1">
    <citation type="journal article" date="2019" name="Int. J. Syst. Evol. Microbiol.">
        <title>The Global Catalogue of Microorganisms (GCM) 10K type strain sequencing project: providing services to taxonomists for standard genome sequencing and annotation.</title>
        <authorList>
            <consortium name="The Broad Institute Genomics Platform"/>
            <consortium name="The Broad Institute Genome Sequencing Center for Infectious Disease"/>
            <person name="Wu L."/>
            <person name="Ma J."/>
        </authorList>
    </citation>
    <scope>NUCLEOTIDE SEQUENCE [LARGE SCALE GENOMIC DNA]</scope>
    <source>
        <strain evidence="2">CGMCC 1.12125</strain>
    </source>
</reference>
<evidence type="ECO:0000313" key="2">
    <source>
        <dbReference type="Proteomes" id="UP001595965"/>
    </source>
</evidence>
<keyword evidence="2" id="KW-1185">Reference proteome</keyword>
<comment type="caution">
    <text evidence="1">The sequence shown here is derived from an EMBL/GenBank/DDBJ whole genome shotgun (WGS) entry which is preliminary data.</text>
</comment>
<dbReference type="EMBL" id="JBHSEN010000003">
    <property type="protein sequence ID" value="MFC4431028.1"/>
    <property type="molecule type" value="Genomic_DNA"/>
</dbReference>
<evidence type="ECO:0000313" key="1">
    <source>
        <dbReference type="EMBL" id="MFC4431028.1"/>
    </source>
</evidence>
<proteinExistence type="predicted"/>
<dbReference type="Gene3D" id="6.10.140.530">
    <property type="match status" value="2"/>
</dbReference>
<protein>
    <submittedName>
        <fullName evidence="1">Helicase associated domain-containing protein</fullName>
    </submittedName>
</protein>
<organism evidence="1 2">
    <name type="scientific">Citricoccus alkalitolerans</name>
    <dbReference type="NCBI Taxonomy" id="246603"/>
    <lineage>
        <taxon>Bacteria</taxon>
        <taxon>Bacillati</taxon>
        <taxon>Actinomycetota</taxon>
        <taxon>Actinomycetes</taxon>
        <taxon>Micrococcales</taxon>
        <taxon>Micrococcaceae</taxon>
        <taxon>Citricoccus</taxon>
    </lineage>
</organism>
<name>A0ABV8Y284_9MICC</name>
<accession>A0ABV8Y284</accession>